<evidence type="ECO:0000256" key="4">
    <source>
        <dbReference type="ARBA" id="ARBA00022975"/>
    </source>
</evidence>
<evidence type="ECO:0000256" key="5">
    <source>
        <dbReference type="ARBA" id="ARBA00043884"/>
    </source>
</evidence>
<keyword evidence="11" id="KW-1185">Reference proteome</keyword>
<evidence type="ECO:0000256" key="6">
    <source>
        <dbReference type="ARBA" id="ARBA00048859"/>
    </source>
</evidence>
<sequence>MTQQISNFTTVEALSVGSIHALLRDAVAFKGGETWTIPERPYVANLFYEPSTRTKLSFEVAQKRLGCHVLDIDAKTSSVQKGESLYDTVRTLQAIGASAVVVRHWEKKFYEQLGGLSIPVINAGDGNGEHPSQCLLDLLTIKEAFSTFSGVNVAMIGDIRHSRVARSNIGTLKRLGANVQLAGPDDWMDPSLSGCPQVSVDTAMKEADVVMLLRVQEERHEEETERQSAESYHEQFGLTEKREKKMKSGAIIMHPGPFNRGVEIASSLVEAPRSRIFKQVENGVYIRMAILKRAFERSKSNGFALRGAL</sequence>
<feature type="binding site" evidence="7">
    <location>
        <position position="81"/>
    </location>
    <ligand>
        <name>L-aspartate</name>
        <dbReference type="ChEBI" id="CHEBI:29991"/>
    </ligand>
</feature>
<comment type="function">
    <text evidence="5 7">Catalyzes the condensation of carbamoyl phosphate and aspartate to form carbamoyl aspartate and inorganic phosphate, the committed step in the de novo pyrimidine nucleotide biosynthesis pathway.</text>
</comment>
<evidence type="ECO:0000256" key="7">
    <source>
        <dbReference type="HAMAP-Rule" id="MF_00001"/>
    </source>
</evidence>
<dbReference type="UniPathway" id="UPA00070">
    <property type="reaction ID" value="UER00116"/>
</dbReference>
<dbReference type="AlphaFoldDB" id="A0A345BWX2"/>
<feature type="binding site" evidence="7">
    <location>
        <position position="133"/>
    </location>
    <ligand>
        <name>carbamoyl phosphate</name>
        <dbReference type="ChEBI" id="CHEBI:58228"/>
    </ligand>
</feature>
<evidence type="ECO:0000256" key="1">
    <source>
        <dbReference type="ARBA" id="ARBA00004852"/>
    </source>
</evidence>
<feature type="binding site" evidence="7">
    <location>
        <position position="257"/>
    </location>
    <ligand>
        <name>carbamoyl phosphate</name>
        <dbReference type="ChEBI" id="CHEBI:58228"/>
    </ligand>
</feature>
<feature type="binding site" evidence="7">
    <location>
        <position position="130"/>
    </location>
    <ligand>
        <name>carbamoyl phosphate</name>
        <dbReference type="ChEBI" id="CHEBI:58228"/>
    </ligand>
</feature>
<dbReference type="InterPro" id="IPR002082">
    <property type="entry name" value="Asp_carbamoyltransf"/>
</dbReference>
<dbReference type="GO" id="GO:0044205">
    <property type="term" value="P:'de novo' UMP biosynthetic process"/>
    <property type="evidence" value="ECO:0007669"/>
    <property type="project" value="UniProtKB-UniRule"/>
</dbReference>
<dbReference type="InterPro" id="IPR006130">
    <property type="entry name" value="Asp/Orn_carbamoylTrfase"/>
</dbReference>
<feature type="binding site" evidence="7">
    <location>
        <position position="103"/>
    </location>
    <ligand>
        <name>carbamoyl phosphate</name>
        <dbReference type="ChEBI" id="CHEBI:58228"/>
    </ligand>
</feature>
<accession>A0A345BWX2</accession>
<dbReference type="InterPro" id="IPR006131">
    <property type="entry name" value="Asp_carbamoyltransf_Asp/Orn-bd"/>
</dbReference>
<keyword evidence="4 7" id="KW-0665">Pyrimidine biosynthesis</keyword>
<dbReference type="InterPro" id="IPR036901">
    <property type="entry name" value="Asp/Orn_carbamoylTrfase_sf"/>
</dbReference>
<feature type="binding site" evidence="7">
    <location>
        <position position="53"/>
    </location>
    <ligand>
        <name>carbamoyl phosphate</name>
        <dbReference type="ChEBI" id="CHEBI:58228"/>
    </ligand>
</feature>
<feature type="binding site" evidence="7">
    <location>
        <position position="54"/>
    </location>
    <ligand>
        <name>carbamoyl phosphate</name>
        <dbReference type="ChEBI" id="CHEBI:58228"/>
    </ligand>
</feature>
<evidence type="ECO:0000313" key="11">
    <source>
        <dbReference type="Proteomes" id="UP000252100"/>
    </source>
</evidence>
<dbReference type="GO" id="GO:0006520">
    <property type="term" value="P:amino acid metabolic process"/>
    <property type="evidence" value="ECO:0007669"/>
    <property type="project" value="InterPro"/>
</dbReference>
<comment type="subunit">
    <text evidence="7">Heterododecamer (2C3:3R2) of six catalytic PyrB chains organized as two trimers (C3), and six regulatory PyrI chains organized as three dimers (R2).</text>
</comment>
<comment type="catalytic activity">
    <reaction evidence="6 7">
        <text>carbamoyl phosphate + L-aspartate = N-carbamoyl-L-aspartate + phosphate + H(+)</text>
        <dbReference type="Rhea" id="RHEA:20013"/>
        <dbReference type="ChEBI" id="CHEBI:15378"/>
        <dbReference type="ChEBI" id="CHEBI:29991"/>
        <dbReference type="ChEBI" id="CHEBI:32814"/>
        <dbReference type="ChEBI" id="CHEBI:43474"/>
        <dbReference type="ChEBI" id="CHEBI:58228"/>
        <dbReference type="EC" id="2.1.3.2"/>
    </reaction>
</comment>
<dbReference type="FunFam" id="3.40.50.1370:FF:000011">
    <property type="entry name" value="Aspartate carbamoyltransferase"/>
    <property type="match status" value="1"/>
</dbReference>
<dbReference type="GO" id="GO:0006207">
    <property type="term" value="P:'de novo' pyrimidine nucleobase biosynthetic process"/>
    <property type="evidence" value="ECO:0007669"/>
    <property type="project" value="InterPro"/>
</dbReference>
<dbReference type="Pfam" id="PF02729">
    <property type="entry name" value="OTCace_N"/>
    <property type="match status" value="1"/>
</dbReference>
<dbReference type="PANTHER" id="PTHR45753:SF6">
    <property type="entry name" value="ASPARTATE CARBAMOYLTRANSFERASE"/>
    <property type="match status" value="1"/>
</dbReference>
<feature type="binding site" evidence="7">
    <location>
        <position position="214"/>
    </location>
    <ligand>
        <name>L-aspartate</name>
        <dbReference type="ChEBI" id="CHEBI:29991"/>
    </ligand>
</feature>
<evidence type="ECO:0000313" key="10">
    <source>
        <dbReference type="EMBL" id="AXF55453.1"/>
    </source>
</evidence>
<dbReference type="GO" id="GO:0004070">
    <property type="term" value="F:aspartate carbamoyltransferase activity"/>
    <property type="evidence" value="ECO:0007669"/>
    <property type="project" value="UniProtKB-UniRule"/>
</dbReference>
<name>A0A345BWX2_9BACI</name>
<dbReference type="PANTHER" id="PTHR45753">
    <property type="entry name" value="ORNITHINE CARBAMOYLTRANSFERASE, MITOCHONDRIAL"/>
    <property type="match status" value="1"/>
</dbReference>
<dbReference type="NCBIfam" id="TIGR00670">
    <property type="entry name" value="asp_carb_tr"/>
    <property type="match status" value="1"/>
</dbReference>
<evidence type="ECO:0000259" key="9">
    <source>
        <dbReference type="Pfam" id="PF02729"/>
    </source>
</evidence>
<dbReference type="HAMAP" id="MF_00001">
    <property type="entry name" value="Asp_carb_tr"/>
    <property type="match status" value="1"/>
</dbReference>
<feature type="domain" description="Aspartate/ornithine carbamoyltransferase Asp/Orn-binding" evidence="8">
    <location>
        <begin position="150"/>
        <end position="292"/>
    </location>
</feature>
<evidence type="ECO:0000256" key="2">
    <source>
        <dbReference type="ARBA" id="ARBA00008896"/>
    </source>
</evidence>
<dbReference type="KEGG" id="rue:DT065_05065"/>
<gene>
    <name evidence="7" type="primary">pyrB</name>
    <name evidence="10" type="ORF">DT065_05065</name>
</gene>
<feature type="binding site" evidence="7">
    <location>
        <position position="256"/>
    </location>
    <ligand>
        <name>carbamoyl phosphate</name>
        <dbReference type="ChEBI" id="CHEBI:58228"/>
    </ligand>
</feature>
<feature type="binding site" evidence="7">
    <location>
        <position position="163"/>
    </location>
    <ligand>
        <name>L-aspartate</name>
        <dbReference type="ChEBI" id="CHEBI:29991"/>
    </ligand>
</feature>
<dbReference type="GO" id="GO:0005829">
    <property type="term" value="C:cytosol"/>
    <property type="evidence" value="ECO:0007669"/>
    <property type="project" value="TreeGrafter"/>
</dbReference>
<dbReference type="EC" id="2.1.3.2" evidence="7"/>
<dbReference type="InterPro" id="IPR006132">
    <property type="entry name" value="Asp/Orn_carbamoyltranf_P-bd"/>
</dbReference>
<comment type="pathway">
    <text evidence="1 7">Pyrimidine metabolism; UMP biosynthesis via de novo pathway; (S)-dihydroorotate from bicarbonate: step 2/3.</text>
</comment>
<dbReference type="PRINTS" id="PR00100">
    <property type="entry name" value="AOTCASE"/>
</dbReference>
<protein>
    <recommendedName>
        <fullName evidence="7">Aspartate carbamoyltransferase</fullName>
        <ecNumber evidence="7">2.1.3.2</ecNumber>
    </recommendedName>
    <alternativeName>
        <fullName evidence="7">Aspartate transcarbamylase</fullName>
        <shortName evidence="7">ATCase</shortName>
    </alternativeName>
</protein>
<dbReference type="GO" id="GO:0016597">
    <property type="term" value="F:amino acid binding"/>
    <property type="evidence" value="ECO:0007669"/>
    <property type="project" value="InterPro"/>
</dbReference>
<feature type="domain" description="Aspartate/ornithine carbamoyltransferase carbamoyl-P binding" evidence="9">
    <location>
        <begin position="7"/>
        <end position="143"/>
    </location>
</feature>
<dbReference type="Gene3D" id="3.40.50.1370">
    <property type="entry name" value="Aspartate/ornithine carbamoyltransferase"/>
    <property type="match status" value="2"/>
</dbReference>
<proteinExistence type="inferred from homology"/>
<evidence type="ECO:0000256" key="3">
    <source>
        <dbReference type="ARBA" id="ARBA00022679"/>
    </source>
</evidence>
<dbReference type="PROSITE" id="PS00097">
    <property type="entry name" value="CARBAMOYLTRANSFERASE"/>
    <property type="match status" value="1"/>
</dbReference>
<dbReference type="PRINTS" id="PR00101">
    <property type="entry name" value="ATCASE"/>
</dbReference>
<reference evidence="10 11" key="1">
    <citation type="journal article" date="2018" name="J. Microbiol.">
        <title>Salicibibacter kimchii gen. nov., sp. nov., a moderately halophilic and alkalitolerant bacterium in the family Bacillaceae, isolated from kimchi.</title>
        <authorList>
            <person name="Jang J.Y."/>
            <person name="Oh Y.J."/>
            <person name="Lim S.K."/>
            <person name="Park H.K."/>
            <person name="Lee C."/>
            <person name="Kim J.Y."/>
            <person name="Lee M.A."/>
            <person name="Choi H.J."/>
        </authorList>
    </citation>
    <scope>NUCLEOTIDE SEQUENCE [LARGE SCALE GENOMIC DNA]</scope>
    <source>
        <strain evidence="10 11">NKC1-1</strain>
    </source>
</reference>
<dbReference type="SUPFAM" id="SSF53671">
    <property type="entry name" value="Aspartate/ornithine carbamoyltransferase"/>
    <property type="match status" value="1"/>
</dbReference>
<keyword evidence="3 7" id="KW-0808">Transferase</keyword>
<dbReference type="EMBL" id="CP031092">
    <property type="protein sequence ID" value="AXF55453.1"/>
    <property type="molecule type" value="Genomic_DNA"/>
</dbReference>
<dbReference type="OrthoDB" id="9774690at2"/>
<comment type="similarity">
    <text evidence="2 7">Belongs to the aspartate/ornithine carbamoyltransferase superfamily. ATCase family.</text>
</comment>
<dbReference type="NCBIfam" id="NF002032">
    <property type="entry name" value="PRK00856.1"/>
    <property type="match status" value="1"/>
</dbReference>
<organism evidence="10 11">
    <name type="scientific">Salicibibacter kimchii</name>
    <dbReference type="NCBI Taxonomy" id="2099786"/>
    <lineage>
        <taxon>Bacteria</taxon>
        <taxon>Bacillati</taxon>
        <taxon>Bacillota</taxon>
        <taxon>Bacilli</taxon>
        <taxon>Bacillales</taxon>
        <taxon>Bacillaceae</taxon>
        <taxon>Salicibibacter</taxon>
    </lineage>
</organism>
<evidence type="ECO:0000259" key="8">
    <source>
        <dbReference type="Pfam" id="PF00185"/>
    </source>
</evidence>
<dbReference type="Proteomes" id="UP000252100">
    <property type="component" value="Chromosome"/>
</dbReference>
<dbReference type="Pfam" id="PF00185">
    <property type="entry name" value="OTCace"/>
    <property type="match status" value="1"/>
</dbReference>